<sequence>MKKTERKRESLLAVLGDLNRPLRVRPVRYMGREWWAIDTEDIWPGMVMDLRRLGFESVAMGEEVLVREGAPVAYESKMEGPANPGGLRPFPVVTPTIQIRKDSYSTEYSDFAYLDEYNDEDEDEGDDELEPEDLDDDL</sequence>
<dbReference type="EMBL" id="BNJK01000001">
    <property type="protein sequence ID" value="GHO91800.1"/>
    <property type="molecule type" value="Genomic_DNA"/>
</dbReference>
<dbReference type="AlphaFoldDB" id="A0A8J3IJA3"/>
<name>A0A8J3IJA3_9CHLR</name>
<organism evidence="2 3">
    <name type="scientific">Reticulibacter mediterranei</name>
    <dbReference type="NCBI Taxonomy" id="2778369"/>
    <lineage>
        <taxon>Bacteria</taxon>
        <taxon>Bacillati</taxon>
        <taxon>Chloroflexota</taxon>
        <taxon>Ktedonobacteria</taxon>
        <taxon>Ktedonobacterales</taxon>
        <taxon>Reticulibacteraceae</taxon>
        <taxon>Reticulibacter</taxon>
    </lineage>
</organism>
<evidence type="ECO:0000313" key="2">
    <source>
        <dbReference type="EMBL" id="GHO91800.1"/>
    </source>
</evidence>
<evidence type="ECO:0000313" key="3">
    <source>
        <dbReference type="Proteomes" id="UP000597444"/>
    </source>
</evidence>
<reference evidence="2" key="1">
    <citation type="submission" date="2020-10" db="EMBL/GenBank/DDBJ databases">
        <title>Taxonomic study of unclassified bacteria belonging to the class Ktedonobacteria.</title>
        <authorList>
            <person name="Yabe S."/>
            <person name="Wang C.M."/>
            <person name="Zheng Y."/>
            <person name="Sakai Y."/>
            <person name="Cavaletti L."/>
            <person name="Monciardini P."/>
            <person name="Donadio S."/>
        </authorList>
    </citation>
    <scope>NUCLEOTIDE SEQUENCE</scope>
    <source>
        <strain evidence="2">ID150040</strain>
    </source>
</reference>
<comment type="caution">
    <text evidence="2">The sequence shown here is derived from an EMBL/GenBank/DDBJ whole genome shotgun (WGS) entry which is preliminary data.</text>
</comment>
<gene>
    <name evidence="2" type="ORF">KSF_018480</name>
</gene>
<keyword evidence="3" id="KW-1185">Reference proteome</keyword>
<protein>
    <submittedName>
        <fullName evidence="2">Uncharacterized protein</fullName>
    </submittedName>
</protein>
<feature type="compositionally biased region" description="Acidic residues" evidence="1">
    <location>
        <begin position="116"/>
        <end position="138"/>
    </location>
</feature>
<dbReference type="RefSeq" id="WP_220202674.1">
    <property type="nucleotide sequence ID" value="NZ_BNJK01000001.1"/>
</dbReference>
<feature type="region of interest" description="Disordered" evidence="1">
    <location>
        <begin position="114"/>
        <end position="138"/>
    </location>
</feature>
<evidence type="ECO:0000256" key="1">
    <source>
        <dbReference type="SAM" id="MobiDB-lite"/>
    </source>
</evidence>
<accession>A0A8J3IJA3</accession>
<dbReference type="Proteomes" id="UP000597444">
    <property type="component" value="Unassembled WGS sequence"/>
</dbReference>
<proteinExistence type="predicted"/>